<dbReference type="InterPro" id="IPR012296">
    <property type="entry name" value="Nuclease_put_TT1808"/>
</dbReference>
<dbReference type="CDD" id="cd06260">
    <property type="entry name" value="DUF820-like"/>
    <property type="match status" value="1"/>
</dbReference>
<dbReference type="SUPFAM" id="SSF52980">
    <property type="entry name" value="Restriction endonuclease-like"/>
    <property type="match status" value="1"/>
</dbReference>
<reference evidence="3" key="1">
    <citation type="submission" date="2016-12" db="EMBL/GenBank/DDBJ databases">
        <title>Comparative genomics of four Isosphaeraceae planctomycetes: a common pool of plasmids and glycoside hydrolase genes.</title>
        <authorList>
            <person name="Ivanova A."/>
        </authorList>
    </citation>
    <scope>NUCLEOTIDE SEQUENCE [LARGE SCALE GENOMIC DNA]</scope>
    <source>
        <strain evidence="3">PX4</strain>
    </source>
</reference>
<dbReference type="Gene3D" id="3.90.1570.10">
    <property type="entry name" value="tt1808, chain A"/>
    <property type="match status" value="1"/>
</dbReference>
<gene>
    <name evidence="2" type="ORF">BSF38_05179</name>
</gene>
<dbReference type="KEGG" id="pbor:BSF38_05179"/>
<protein>
    <recommendedName>
        <fullName evidence="1">Putative restriction endonuclease domain-containing protein</fullName>
    </recommendedName>
</protein>
<name>A0A1U7CXH9_9BACT</name>
<sequence length="232" mass="25984">MPTTLAETRPATDSTIEPCVVLHDVDWSGYESILKIRGEHPVPRMVYLDGSLLLMSPSYPHERLAERLGWFIKVIVEELDVPCIASGSTTFRRGSEKGGVEGDQTYYLASVVRVRGKTEIDLEIDPPPDLAVEVVWTHKADAAVEVYRRLQVPEVWVCDGRALTILTLQASGQYAPAESSLAVPVSAAEIQEWAAERPEDDDTAWAKAVRRWVREAVVPRRRPEIKIEPNRD</sequence>
<dbReference type="InterPro" id="IPR011335">
    <property type="entry name" value="Restrct_endonuc-II-like"/>
</dbReference>
<accession>A0A1U7CXH9</accession>
<dbReference type="OrthoDB" id="275506at2"/>
<feature type="domain" description="Putative restriction endonuclease" evidence="1">
    <location>
        <begin position="35"/>
        <end position="179"/>
    </location>
</feature>
<evidence type="ECO:0000259" key="1">
    <source>
        <dbReference type="Pfam" id="PF05685"/>
    </source>
</evidence>
<proteinExistence type="predicted"/>
<dbReference type="PANTHER" id="PTHR47152:SF1">
    <property type="entry name" value="SLL1186 PROTEIN"/>
    <property type="match status" value="1"/>
</dbReference>
<dbReference type="Proteomes" id="UP000186309">
    <property type="component" value="Chromosome"/>
</dbReference>
<evidence type="ECO:0000313" key="2">
    <source>
        <dbReference type="EMBL" id="APW63606.1"/>
    </source>
</evidence>
<dbReference type="RefSeq" id="WP_076349935.1">
    <property type="nucleotide sequence ID" value="NZ_CP019082.1"/>
</dbReference>
<keyword evidence="3" id="KW-1185">Reference proteome</keyword>
<dbReference type="PANTHER" id="PTHR47152">
    <property type="entry name" value="SLR2084 PROTEIN-RELATED"/>
    <property type="match status" value="1"/>
</dbReference>
<dbReference type="InterPro" id="IPR008538">
    <property type="entry name" value="Uma2"/>
</dbReference>
<evidence type="ECO:0000313" key="3">
    <source>
        <dbReference type="Proteomes" id="UP000186309"/>
    </source>
</evidence>
<organism evidence="2 3">
    <name type="scientific">Paludisphaera borealis</name>
    <dbReference type="NCBI Taxonomy" id="1387353"/>
    <lineage>
        <taxon>Bacteria</taxon>
        <taxon>Pseudomonadati</taxon>
        <taxon>Planctomycetota</taxon>
        <taxon>Planctomycetia</taxon>
        <taxon>Isosphaerales</taxon>
        <taxon>Isosphaeraceae</taxon>
        <taxon>Paludisphaera</taxon>
    </lineage>
</organism>
<dbReference type="EMBL" id="CP019082">
    <property type="protein sequence ID" value="APW63606.1"/>
    <property type="molecule type" value="Genomic_DNA"/>
</dbReference>
<dbReference type="Pfam" id="PF05685">
    <property type="entry name" value="Uma2"/>
    <property type="match status" value="1"/>
</dbReference>
<dbReference type="AlphaFoldDB" id="A0A1U7CXH9"/>
<dbReference type="STRING" id="1387353.BSF38_05179"/>